<comment type="subunit">
    <text evidence="3">Homodimer.</text>
</comment>
<proteinExistence type="inferred from homology"/>
<dbReference type="EC" id="5.3.1.1" evidence="3"/>
<dbReference type="PANTHER" id="PTHR21139:SF42">
    <property type="entry name" value="TRIOSEPHOSPHATE ISOMERASE"/>
    <property type="match status" value="1"/>
</dbReference>
<dbReference type="GO" id="GO:0004807">
    <property type="term" value="F:triose-phosphate isomerase activity"/>
    <property type="evidence" value="ECO:0007669"/>
    <property type="project" value="UniProtKB-EC"/>
</dbReference>
<dbReference type="SUPFAM" id="SSF51351">
    <property type="entry name" value="Triosephosphate isomerase (TIM)"/>
    <property type="match status" value="1"/>
</dbReference>
<evidence type="ECO:0000256" key="3">
    <source>
        <dbReference type="RuleBase" id="RU363013"/>
    </source>
</evidence>
<dbReference type="PANTHER" id="PTHR21139">
    <property type="entry name" value="TRIOSEPHOSPHATE ISOMERASE"/>
    <property type="match status" value="1"/>
</dbReference>
<name>A0A1G2V0P4_9BACT</name>
<dbReference type="EMBL" id="MHWW01000010">
    <property type="protein sequence ID" value="OHB15193.1"/>
    <property type="molecule type" value="Genomic_DNA"/>
</dbReference>
<evidence type="ECO:0000313" key="4">
    <source>
        <dbReference type="EMBL" id="OHB15193.1"/>
    </source>
</evidence>
<dbReference type="InterPro" id="IPR035990">
    <property type="entry name" value="TIM_sf"/>
</dbReference>
<sequence length="255" mass="28022">MKKRNLVVANWKMNPNTFLDAKKAFDGVRLGAKGLKNTDIVVCPPFPYIYPLVKLNSPKNIFFGAQNISIEPKGAFTGEVSSEMIKTLPAKYVILGHSERRKMGETNEIVKAKLQRAFGADLVPILCVGENERDKEGNHLGFIKNQIKECLIGLSKKDLVGINIAYEPIWAIGKSYLEAMSPTDIHETVLFIKKVLIEQFGSDIAGGSKILYGGSVEAENASEIVRIGNVDGFLVGHASLTSQFSDILKAVDLKR</sequence>
<dbReference type="InterPro" id="IPR013785">
    <property type="entry name" value="Aldolase_TIM"/>
</dbReference>
<dbReference type="Gene3D" id="3.20.20.70">
    <property type="entry name" value="Aldolase class I"/>
    <property type="match status" value="1"/>
</dbReference>
<keyword evidence="2 3" id="KW-0413">Isomerase</keyword>
<comment type="pathway">
    <text evidence="3">Carbohydrate biosynthesis; gluconeogenesis.</text>
</comment>
<dbReference type="CDD" id="cd00311">
    <property type="entry name" value="TIM"/>
    <property type="match status" value="1"/>
</dbReference>
<keyword evidence="3" id="KW-0963">Cytoplasm</keyword>
<keyword evidence="3" id="KW-0312">Gluconeogenesis</keyword>
<dbReference type="Proteomes" id="UP000177697">
    <property type="component" value="Unassembled WGS sequence"/>
</dbReference>
<dbReference type="UniPathway" id="UPA00109">
    <property type="reaction ID" value="UER00189"/>
</dbReference>
<comment type="caution">
    <text evidence="4">The sequence shown here is derived from an EMBL/GenBank/DDBJ whole genome shotgun (WGS) entry which is preliminary data.</text>
</comment>
<gene>
    <name evidence="4" type="ORF">A2431_03215</name>
</gene>
<dbReference type="GO" id="GO:0019563">
    <property type="term" value="P:glycerol catabolic process"/>
    <property type="evidence" value="ECO:0007669"/>
    <property type="project" value="TreeGrafter"/>
</dbReference>
<evidence type="ECO:0000256" key="2">
    <source>
        <dbReference type="ARBA" id="ARBA00023235"/>
    </source>
</evidence>
<dbReference type="GO" id="GO:0046166">
    <property type="term" value="P:glyceraldehyde-3-phosphate biosynthetic process"/>
    <property type="evidence" value="ECO:0007669"/>
    <property type="project" value="TreeGrafter"/>
</dbReference>
<dbReference type="GO" id="GO:0006094">
    <property type="term" value="P:gluconeogenesis"/>
    <property type="evidence" value="ECO:0007669"/>
    <property type="project" value="UniProtKB-UniPathway"/>
</dbReference>
<dbReference type="GO" id="GO:0005829">
    <property type="term" value="C:cytosol"/>
    <property type="evidence" value="ECO:0007669"/>
    <property type="project" value="TreeGrafter"/>
</dbReference>
<keyword evidence="3" id="KW-0324">Glycolysis</keyword>
<dbReference type="UniPathway" id="UPA00138"/>
<dbReference type="Pfam" id="PF00121">
    <property type="entry name" value="TIM"/>
    <property type="match status" value="1"/>
</dbReference>
<comment type="pathway">
    <text evidence="3">Carbohydrate degradation; glycolysis; D-glyceraldehyde 3-phosphate from glycerone phosphate: step 1/1.</text>
</comment>
<reference evidence="4 5" key="1">
    <citation type="journal article" date="2016" name="Nat. Commun.">
        <title>Thousands of microbial genomes shed light on interconnected biogeochemical processes in an aquifer system.</title>
        <authorList>
            <person name="Anantharaman K."/>
            <person name="Brown C.T."/>
            <person name="Hug L.A."/>
            <person name="Sharon I."/>
            <person name="Castelle C.J."/>
            <person name="Probst A.J."/>
            <person name="Thomas B.C."/>
            <person name="Singh A."/>
            <person name="Wilkins M.J."/>
            <person name="Karaoz U."/>
            <person name="Brodie E.L."/>
            <person name="Williams K.H."/>
            <person name="Hubbard S.S."/>
            <person name="Banfield J.F."/>
        </authorList>
    </citation>
    <scope>NUCLEOTIDE SEQUENCE [LARGE SCALE GENOMIC DNA]</scope>
</reference>
<comment type="subcellular location">
    <subcellularLocation>
        <location evidence="3">Cytoplasm</location>
    </subcellularLocation>
</comment>
<organism evidence="4 5">
    <name type="scientific">Candidatus Zambryskibacteria bacterium RIFOXYC1_FULL_39_10</name>
    <dbReference type="NCBI Taxonomy" id="1802779"/>
    <lineage>
        <taxon>Bacteria</taxon>
        <taxon>Candidatus Zambryskiibacteriota</taxon>
    </lineage>
</organism>
<protein>
    <recommendedName>
        <fullName evidence="3">Triosephosphate isomerase</fullName>
        <ecNumber evidence="3">5.3.1.1</ecNumber>
    </recommendedName>
</protein>
<dbReference type="PROSITE" id="PS51440">
    <property type="entry name" value="TIM_2"/>
    <property type="match status" value="1"/>
</dbReference>
<comment type="catalytic activity">
    <reaction evidence="3">
        <text>D-glyceraldehyde 3-phosphate = dihydroxyacetone phosphate</text>
        <dbReference type="Rhea" id="RHEA:18585"/>
        <dbReference type="ChEBI" id="CHEBI:57642"/>
        <dbReference type="ChEBI" id="CHEBI:59776"/>
        <dbReference type="EC" id="5.3.1.1"/>
    </reaction>
</comment>
<evidence type="ECO:0000313" key="5">
    <source>
        <dbReference type="Proteomes" id="UP000177697"/>
    </source>
</evidence>
<dbReference type="InterPro" id="IPR000652">
    <property type="entry name" value="Triosephosphate_isomerase"/>
</dbReference>
<dbReference type="AlphaFoldDB" id="A0A1G2V0P4"/>
<dbReference type="GO" id="GO:0006096">
    <property type="term" value="P:glycolytic process"/>
    <property type="evidence" value="ECO:0007669"/>
    <property type="project" value="UniProtKB-UniPathway"/>
</dbReference>
<evidence type="ECO:0000256" key="1">
    <source>
        <dbReference type="ARBA" id="ARBA00007422"/>
    </source>
</evidence>
<accession>A0A1G2V0P4</accession>
<comment type="similarity">
    <text evidence="1 3">Belongs to the triosephosphate isomerase family.</text>
</comment>